<keyword evidence="2" id="KW-1185">Reference proteome</keyword>
<dbReference type="Proteomes" id="UP000732399">
    <property type="component" value="Unassembled WGS sequence"/>
</dbReference>
<organism evidence="1 2">
    <name type="scientific">Sphingomonas corticis</name>
    <dbReference type="NCBI Taxonomy" id="2722791"/>
    <lineage>
        <taxon>Bacteria</taxon>
        <taxon>Pseudomonadati</taxon>
        <taxon>Pseudomonadota</taxon>
        <taxon>Alphaproteobacteria</taxon>
        <taxon>Sphingomonadales</taxon>
        <taxon>Sphingomonadaceae</taxon>
        <taxon>Sphingomonas</taxon>
    </lineage>
</organism>
<proteinExistence type="predicted"/>
<dbReference type="EMBL" id="JAAVJH010000004">
    <property type="protein sequence ID" value="NJR78619.1"/>
    <property type="molecule type" value="Genomic_DNA"/>
</dbReference>
<reference evidence="1 2" key="1">
    <citation type="submission" date="2020-03" db="EMBL/GenBank/DDBJ databases">
        <authorList>
            <person name="Wang L."/>
            <person name="He N."/>
            <person name="Li Y."/>
            <person name="Fang Y."/>
            <person name="Zhang F."/>
        </authorList>
    </citation>
    <scope>NUCLEOTIDE SEQUENCE [LARGE SCALE GENOMIC DNA]</scope>
    <source>
        <strain evidence="1 2">36D10-4-7</strain>
    </source>
</reference>
<comment type="caution">
    <text evidence="1">The sequence shown here is derived from an EMBL/GenBank/DDBJ whole genome shotgun (WGS) entry which is preliminary data.</text>
</comment>
<gene>
    <name evidence="1" type="ORF">HBH26_08475</name>
</gene>
<evidence type="ECO:0000313" key="2">
    <source>
        <dbReference type="Proteomes" id="UP000732399"/>
    </source>
</evidence>
<sequence>MPTAASAQPDWRRVATAADRDRLSRWREAWVAGLEGARQGGHAADVAGPVFAFDRALPRPLPPAGDYRCRTTKLGTASPAMLPYVAYPWFACRIEAQGDAPRLVKLTGSQRQVGMLYPRDAERAVFLGTLQYGYEERALRYGRDGKRDVAGWVERIGERQWRLAMPWPAFESTIDVMELVPAR</sequence>
<protein>
    <submittedName>
        <fullName evidence="1">DUF4893 domain-containing protein</fullName>
    </submittedName>
</protein>
<name>A0ABX1CKX6_9SPHN</name>
<dbReference type="InterPro" id="IPR032609">
    <property type="entry name" value="DUF4893"/>
</dbReference>
<accession>A0ABX1CKX6</accession>
<dbReference type="Pfam" id="PF16233">
    <property type="entry name" value="DUF4893"/>
    <property type="match status" value="1"/>
</dbReference>
<evidence type="ECO:0000313" key="1">
    <source>
        <dbReference type="EMBL" id="NJR78619.1"/>
    </source>
</evidence>